<feature type="non-terminal residue" evidence="1">
    <location>
        <position position="1"/>
    </location>
</feature>
<dbReference type="EMBL" id="BARW01002921">
    <property type="protein sequence ID" value="GAI61399.1"/>
    <property type="molecule type" value="Genomic_DNA"/>
</dbReference>
<accession>X1S0T0</accession>
<comment type="caution">
    <text evidence="1">The sequence shown here is derived from an EMBL/GenBank/DDBJ whole genome shotgun (WGS) entry which is preliminary data.</text>
</comment>
<dbReference type="AlphaFoldDB" id="X1S0T0"/>
<sequence length="43" mass="4818">DIAGADKVDANATYNFQWTNADALGDNLQFNDVQVGLRIWYTI</sequence>
<evidence type="ECO:0000313" key="1">
    <source>
        <dbReference type="EMBL" id="GAI61399.1"/>
    </source>
</evidence>
<gene>
    <name evidence="1" type="ORF">S12H4_07792</name>
</gene>
<reference evidence="1" key="1">
    <citation type="journal article" date="2014" name="Front. Microbiol.">
        <title>High frequency of phylogenetically diverse reductive dehalogenase-homologous genes in deep subseafloor sedimentary metagenomes.</title>
        <authorList>
            <person name="Kawai M."/>
            <person name="Futagami T."/>
            <person name="Toyoda A."/>
            <person name="Takaki Y."/>
            <person name="Nishi S."/>
            <person name="Hori S."/>
            <person name="Arai W."/>
            <person name="Tsubouchi T."/>
            <person name="Morono Y."/>
            <person name="Uchiyama I."/>
            <person name="Ito T."/>
            <person name="Fujiyama A."/>
            <person name="Inagaki F."/>
            <person name="Takami H."/>
        </authorList>
    </citation>
    <scope>NUCLEOTIDE SEQUENCE</scope>
    <source>
        <strain evidence="1">Expedition CK06-06</strain>
    </source>
</reference>
<name>X1S0T0_9ZZZZ</name>
<protein>
    <submittedName>
        <fullName evidence="1">Uncharacterized protein</fullName>
    </submittedName>
</protein>
<proteinExistence type="predicted"/>
<organism evidence="1">
    <name type="scientific">marine sediment metagenome</name>
    <dbReference type="NCBI Taxonomy" id="412755"/>
    <lineage>
        <taxon>unclassified sequences</taxon>
        <taxon>metagenomes</taxon>
        <taxon>ecological metagenomes</taxon>
    </lineage>
</organism>